<gene>
    <name evidence="1" type="ORF">S01H1_77473</name>
</gene>
<dbReference type="AlphaFoldDB" id="X0Y601"/>
<reference evidence="1" key="1">
    <citation type="journal article" date="2014" name="Front. Microbiol.">
        <title>High frequency of phylogenetically diverse reductive dehalogenase-homologous genes in deep subseafloor sedimentary metagenomes.</title>
        <authorList>
            <person name="Kawai M."/>
            <person name="Futagami T."/>
            <person name="Toyoda A."/>
            <person name="Takaki Y."/>
            <person name="Nishi S."/>
            <person name="Hori S."/>
            <person name="Arai W."/>
            <person name="Tsubouchi T."/>
            <person name="Morono Y."/>
            <person name="Uchiyama I."/>
            <person name="Ito T."/>
            <person name="Fujiyama A."/>
            <person name="Inagaki F."/>
            <person name="Takami H."/>
        </authorList>
    </citation>
    <scope>NUCLEOTIDE SEQUENCE</scope>
    <source>
        <strain evidence="1">Expedition CK06-06</strain>
    </source>
</reference>
<proteinExistence type="predicted"/>
<sequence>KNESSVSKLFARSKKQKAMTMLVPGLLVVFTFVFTRTLSTSSPVTAELINLEPTSAEVSPGNKIDWQIPGPYPASLRDPMRLAPVTTGQTQSDQLQLIVKGIVHSKDKPSAIINGRIMREGEKISSATIVKINRSEVVFEMNGRKWAQKVQR</sequence>
<evidence type="ECO:0000313" key="1">
    <source>
        <dbReference type="EMBL" id="GAG51190.1"/>
    </source>
</evidence>
<name>X0Y601_9ZZZZ</name>
<protein>
    <submittedName>
        <fullName evidence="1">Uncharacterized protein</fullName>
    </submittedName>
</protein>
<dbReference type="EMBL" id="BARS01052071">
    <property type="protein sequence ID" value="GAG51190.1"/>
    <property type="molecule type" value="Genomic_DNA"/>
</dbReference>
<feature type="non-terminal residue" evidence="1">
    <location>
        <position position="1"/>
    </location>
</feature>
<comment type="caution">
    <text evidence="1">The sequence shown here is derived from an EMBL/GenBank/DDBJ whole genome shotgun (WGS) entry which is preliminary data.</text>
</comment>
<organism evidence="1">
    <name type="scientific">marine sediment metagenome</name>
    <dbReference type="NCBI Taxonomy" id="412755"/>
    <lineage>
        <taxon>unclassified sequences</taxon>
        <taxon>metagenomes</taxon>
        <taxon>ecological metagenomes</taxon>
    </lineage>
</organism>
<dbReference type="Gene3D" id="2.30.30.830">
    <property type="match status" value="1"/>
</dbReference>
<accession>X0Y601</accession>